<name>A0ABD2QG24_9PLAT</name>
<protein>
    <recommendedName>
        <fullName evidence="6">Amino acid transporter transmembrane domain-containing protein</fullName>
    </recommendedName>
</protein>
<reference evidence="7 8" key="1">
    <citation type="submission" date="2024-11" db="EMBL/GenBank/DDBJ databases">
        <title>Adaptive evolution of stress response genes in parasites aligns with host niche diversity.</title>
        <authorList>
            <person name="Hahn C."/>
            <person name="Resl P."/>
        </authorList>
    </citation>
    <scope>NUCLEOTIDE SEQUENCE [LARGE SCALE GENOMIC DNA]</scope>
    <source>
        <strain evidence="7">EGGRZ-B1_66</strain>
        <tissue evidence="7">Body</tissue>
    </source>
</reference>
<feature type="transmembrane region" description="Helical" evidence="5">
    <location>
        <begin position="405"/>
        <end position="430"/>
    </location>
</feature>
<dbReference type="InterPro" id="IPR013057">
    <property type="entry name" value="AA_transpt_TM"/>
</dbReference>
<feature type="transmembrane region" description="Helical" evidence="5">
    <location>
        <begin position="35"/>
        <end position="68"/>
    </location>
</feature>
<feature type="transmembrane region" description="Helical" evidence="5">
    <location>
        <begin position="187"/>
        <end position="207"/>
    </location>
</feature>
<evidence type="ECO:0000256" key="5">
    <source>
        <dbReference type="SAM" id="Phobius"/>
    </source>
</evidence>
<accession>A0ABD2QG24</accession>
<proteinExistence type="predicted"/>
<keyword evidence="2 5" id="KW-0812">Transmembrane</keyword>
<evidence type="ECO:0000313" key="7">
    <source>
        <dbReference type="EMBL" id="KAL3318490.1"/>
    </source>
</evidence>
<dbReference type="EMBL" id="JBJKFK010000238">
    <property type="protein sequence ID" value="KAL3318490.1"/>
    <property type="molecule type" value="Genomic_DNA"/>
</dbReference>
<comment type="subcellular location">
    <subcellularLocation>
        <location evidence="1">Membrane</location>
        <topology evidence="1">Multi-pass membrane protein</topology>
    </subcellularLocation>
</comment>
<sequence>MIETEIRPLVSEEHREAPSHGNTPTYLAAWNVSNIILGIGLLGVPYACAILGWLSIPAVLLFGLLSLYTGILIGRAMYNNPDAAYSPPELDSHESPCKRVYVTFADIAKQLLPRFGKPFAASLVILEIFGAQVLYTILLGESLAKLLNTNLNTSLSREQWAVVIAYCVFPFTFIQSIKVISCFSTAATACLIGVTLGVVSFCIMSALSMQQLVSEFGLPVVDKLPSGLAIILFSYCCHGVLPGIEYGMKFPRSYPKMMTVTFGATILIKALFGVLPAYLFGRQTAQIFLDNMSPAPRLQLTVQILITVTSMLTIPLTMYFIRRELDVFVKLDHFRYKHGSVKALLLSILIQLIIYNLGLVIAVFVPEFALIMALIGSITGSFLVFILPPLFMLSFCRQIPLPRRVLFWFLIVFGIIVLIFGVVFSTLNLLQAYQLI</sequence>
<organism evidence="7 8">
    <name type="scientific">Cichlidogyrus casuarinus</name>
    <dbReference type="NCBI Taxonomy" id="1844966"/>
    <lineage>
        <taxon>Eukaryota</taxon>
        <taxon>Metazoa</taxon>
        <taxon>Spiralia</taxon>
        <taxon>Lophotrochozoa</taxon>
        <taxon>Platyhelminthes</taxon>
        <taxon>Monogenea</taxon>
        <taxon>Monopisthocotylea</taxon>
        <taxon>Dactylogyridea</taxon>
        <taxon>Ancyrocephalidae</taxon>
        <taxon>Cichlidogyrus</taxon>
    </lineage>
</organism>
<evidence type="ECO:0000256" key="4">
    <source>
        <dbReference type="ARBA" id="ARBA00023136"/>
    </source>
</evidence>
<dbReference type="PANTHER" id="PTHR22950">
    <property type="entry name" value="AMINO ACID TRANSPORTER"/>
    <property type="match status" value="1"/>
</dbReference>
<feature type="transmembrane region" description="Helical" evidence="5">
    <location>
        <begin position="160"/>
        <end position="180"/>
    </location>
</feature>
<evidence type="ECO:0000256" key="2">
    <source>
        <dbReference type="ARBA" id="ARBA00022692"/>
    </source>
</evidence>
<feature type="transmembrane region" description="Helical" evidence="5">
    <location>
        <begin position="260"/>
        <end position="280"/>
    </location>
</feature>
<comment type="caution">
    <text evidence="7">The sequence shown here is derived from an EMBL/GenBank/DDBJ whole genome shotgun (WGS) entry which is preliminary data.</text>
</comment>
<feature type="transmembrane region" description="Helical" evidence="5">
    <location>
        <begin position="300"/>
        <end position="322"/>
    </location>
</feature>
<evidence type="ECO:0000256" key="3">
    <source>
        <dbReference type="ARBA" id="ARBA00022989"/>
    </source>
</evidence>
<dbReference type="Proteomes" id="UP001626550">
    <property type="component" value="Unassembled WGS sequence"/>
</dbReference>
<keyword evidence="8" id="KW-1185">Reference proteome</keyword>
<evidence type="ECO:0000259" key="6">
    <source>
        <dbReference type="Pfam" id="PF01490"/>
    </source>
</evidence>
<evidence type="ECO:0000313" key="8">
    <source>
        <dbReference type="Proteomes" id="UP001626550"/>
    </source>
</evidence>
<dbReference type="AlphaFoldDB" id="A0ABD2QG24"/>
<keyword evidence="4 5" id="KW-0472">Membrane</keyword>
<feature type="transmembrane region" description="Helical" evidence="5">
    <location>
        <begin position="119"/>
        <end position="140"/>
    </location>
</feature>
<feature type="transmembrane region" description="Helical" evidence="5">
    <location>
        <begin position="371"/>
        <end position="393"/>
    </location>
</feature>
<keyword evidence="3 5" id="KW-1133">Transmembrane helix</keyword>
<feature type="domain" description="Amino acid transporter transmembrane" evidence="6">
    <location>
        <begin position="28"/>
        <end position="425"/>
    </location>
</feature>
<evidence type="ECO:0000256" key="1">
    <source>
        <dbReference type="ARBA" id="ARBA00004141"/>
    </source>
</evidence>
<feature type="transmembrane region" description="Helical" evidence="5">
    <location>
        <begin position="343"/>
        <end position="365"/>
    </location>
</feature>
<gene>
    <name evidence="7" type="ORF">Ciccas_002846</name>
</gene>
<dbReference type="Pfam" id="PF01490">
    <property type="entry name" value="Aa_trans"/>
    <property type="match status" value="1"/>
</dbReference>
<feature type="transmembrane region" description="Helical" evidence="5">
    <location>
        <begin position="227"/>
        <end position="248"/>
    </location>
</feature>
<dbReference type="GO" id="GO:0016020">
    <property type="term" value="C:membrane"/>
    <property type="evidence" value="ECO:0007669"/>
    <property type="project" value="UniProtKB-SubCell"/>
</dbReference>